<keyword evidence="2" id="KW-1185">Reference proteome</keyword>
<gene>
    <name evidence="1" type="ORF">EJ06DRAFT_174176</name>
</gene>
<protein>
    <submittedName>
        <fullName evidence="1">Uncharacterized protein</fullName>
    </submittedName>
</protein>
<reference evidence="1" key="1">
    <citation type="journal article" date="2020" name="Stud. Mycol.">
        <title>101 Dothideomycetes genomes: a test case for predicting lifestyles and emergence of pathogens.</title>
        <authorList>
            <person name="Haridas S."/>
            <person name="Albert R."/>
            <person name="Binder M."/>
            <person name="Bloem J."/>
            <person name="Labutti K."/>
            <person name="Salamov A."/>
            <person name="Andreopoulos B."/>
            <person name="Baker S."/>
            <person name="Barry K."/>
            <person name="Bills G."/>
            <person name="Bluhm B."/>
            <person name="Cannon C."/>
            <person name="Castanera R."/>
            <person name="Culley D."/>
            <person name="Daum C."/>
            <person name="Ezra D."/>
            <person name="Gonzalez J."/>
            <person name="Henrissat B."/>
            <person name="Kuo A."/>
            <person name="Liang C."/>
            <person name="Lipzen A."/>
            <person name="Lutzoni F."/>
            <person name="Magnuson J."/>
            <person name="Mondo S."/>
            <person name="Nolan M."/>
            <person name="Ohm R."/>
            <person name="Pangilinan J."/>
            <person name="Park H.-J."/>
            <person name="Ramirez L."/>
            <person name="Alfaro M."/>
            <person name="Sun H."/>
            <person name="Tritt A."/>
            <person name="Yoshinaga Y."/>
            <person name="Zwiers L.-H."/>
            <person name="Turgeon B."/>
            <person name="Goodwin S."/>
            <person name="Spatafora J."/>
            <person name="Crous P."/>
            <person name="Grigoriev I."/>
        </authorList>
    </citation>
    <scope>NUCLEOTIDE SEQUENCE</scope>
    <source>
        <strain evidence="1">CBS 262.69</strain>
    </source>
</reference>
<dbReference type="EMBL" id="ML996705">
    <property type="protein sequence ID" value="KAF2396857.1"/>
    <property type="molecule type" value="Genomic_DNA"/>
</dbReference>
<name>A0A6G1HLZ5_9PEZI</name>
<proteinExistence type="predicted"/>
<sequence length="127" mass="14770">MPSCTSPRMAALRKKPPARVRLPQISWCFFRWKQVPLSDNRPVAFTPSPYICLPLSSSTALFYASHHPASLRLAPPPHFPCAVPFRNPFFCRIFFQPKKSRSDLRFGNEMRMRKSHLLVPELDRDHH</sequence>
<accession>A0A6G1HLZ5</accession>
<evidence type="ECO:0000313" key="2">
    <source>
        <dbReference type="Proteomes" id="UP000799640"/>
    </source>
</evidence>
<dbReference type="AlphaFoldDB" id="A0A6G1HLZ5"/>
<dbReference type="Proteomes" id="UP000799640">
    <property type="component" value="Unassembled WGS sequence"/>
</dbReference>
<evidence type="ECO:0000313" key="1">
    <source>
        <dbReference type="EMBL" id="KAF2396857.1"/>
    </source>
</evidence>
<organism evidence="1 2">
    <name type="scientific">Trichodelitschia bisporula</name>
    <dbReference type="NCBI Taxonomy" id="703511"/>
    <lineage>
        <taxon>Eukaryota</taxon>
        <taxon>Fungi</taxon>
        <taxon>Dikarya</taxon>
        <taxon>Ascomycota</taxon>
        <taxon>Pezizomycotina</taxon>
        <taxon>Dothideomycetes</taxon>
        <taxon>Dothideomycetes incertae sedis</taxon>
        <taxon>Phaeotrichales</taxon>
        <taxon>Phaeotrichaceae</taxon>
        <taxon>Trichodelitschia</taxon>
    </lineage>
</organism>